<dbReference type="AlphaFoldDB" id="A0A6A5VEW5"/>
<gene>
    <name evidence="2" type="ORF">BU23DRAFT_632187</name>
</gene>
<keyword evidence="1" id="KW-0812">Transmembrane</keyword>
<evidence type="ECO:0000313" key="3">
    <source>
        <dbReference type="Proteomes" id="UP000800036"/>
    </source>
</evidence>
<keyword evidence="1" id="KW-0472">Membrane</keyword>
<dbReference type="EMBL" id="ML976669">
    <property type="protein sequence ID" value="KAF1975625.1"/>
    <property type="molecule type" value="Genomic_DNA"/>
</dbReference>
<accession>A0A6A5VEW5</accession>
<evidence type="ECO:0000256" key="1">
    <source>
        <dbReference type="SAM" id="Phobius"/>
    </source>
</evidence>
<protein>
    <submittedName>
        <fullName evidence="2">Uncharacterized protein</fullName>
    </submittedName>
</protein>
<keyword evidence="3" id="KW-1185">Reference proteome</keyword>
<feature type="transmembrane region" description="Helical" evidence="1">
    <location>
        <begin position="48"/>
        <end position="65"/>
    </location>
</feature>
<feature type="transmembrane region" description="Helical" evidence="1">
    <location>
        <begin position="196"/>
        <end position="217"/>
    </location>
</feature>
<organism evidence="2 3">
    <name type="scientific">Bimuria novae-zelandiae CBS 107.79</name>
    <dbReference type="NCBI Taxonomy" id="1447943"/>
    <lineage>
        <taxon>Eukaryota</taxon>
        <taxon>Fungi</taxon>
        <taxon>Dikarya</taxon>
        <taxon>Ascomycota</taxon>
        <taxon>Pezizomycotina</taxon>
        <taxon>Dothideomycetes</taxon>
        <taxon>Pleosporomycetidae</taxon>
        <taxon>Pleosporales</taxon>
        <taxon>Massarineae</taxon>
        <taxon>Didymosphaeriaceae</taxon>
        <taxon>Bimuria</taxon>
    </lineage>
</organism>
<evidence type="ECO:0000313" key="2">
    <source>
        <dbReference type="EMBL" id="KAF1975625.1"/>
    </source>
</evidence>
<feature type="transmembrane region" description="Helical" evidence="1">
    <location>
        <begin position="77"/>
        <end position="102"/>
    </location>
</feature>
<keyword evidence="1" id="KW-1133">Transmembrane helix</keyword>
<sequence>MSGPHTVPILVPAVAAAAPAPAPAPTPAAHSLPASTLATVLAKTIEYTLYPVTTAGNIIGIYFCAREIFQPWQPSHIPVVITLVALSCLFLCILEEFVEWLIEFSCGIKLDTATLGPIYKAFTRFHTVLLVYSLALSSIMATYFITRELFANNSYGLIVPLLLLLILDIVVCRGTTEGICAQAQTTLVLDRWKVRAINRDMVVLACGILFGYGIEWYRKPATQARRKWVNARFAQSPRVTREQAMAEVEQDEGIMV</sequence>
<feature type="transmembrane region" description="Helical" evidence="1">
    <location>
        <begin position="122"/>
        <end position="145"/>
    </location>
</feature>
<feature type="transmembrane region" description="Helical" evidence="1">
    <location>
        <begin position="157"/>
        <end position="176"/>
    </location>
</feature>
<reference evidence="2" key="1">
    <citation type="journal article" date="2020" name="Stud. Mycol.">
        <title>101 Dothideomycetes genomes: a test case for predicting lifestyles and emergence of pathogens.</title>
        <authorList>
            <person name="Haridas S."/>
            <person name="Albert R."/>
            <person name="Binder M."/>
            <person name="Bloem J."/>
            <person name="Labutti K."/>
            <person name="Salamov A."/>
            <person name="Andreopoulos B."/>
            <person name="Baker S."/>
            <person name="Barry K."/>
            <person name="Bills G."/>
            <person name="Bluhm B."/>
            <person name="Cannon C."/>
            <person name="Castanera R."/>
            <person name="Culley D."/>
            <person name="Daum C."/>
            <person name="Ezra D."/>
            <person name="Gonzalez J."/>
            <person name="Henrissat B."/>
            <person name="Kuo A."/>
            <person name="Liang C."/>
            <person name="Lipzen A."/>
            <person name="Lutzoni F."/>
            <person name="Magnuson J."/>
            <person name="Mondo S."/>
            <person name="Nolan M."/>
            <person name="Ohm R."/>
            <person name="Pangilinan J."/>
            <person name="Park H.-J."/>
            <person name="Ramirez L."/>
            <person name="Alfaro M."/>
            <person name="Sun H."/>
            <person name="Tritt A."/>
            <person name="Yoshinaga Y."/>
            <person name="Zwiers L.-H."/>
            <person name="Turgeon B."/>
            <person name="Goodwin S."/>
            <person name="Spatafora J."/>
            <person name="Crous P."/>
            <person name="Grigoriev I."/>
        </authorList>
    </citation>
    <scope>NUCLEOTIDE SEQUENCE</scope>
    <source>
        <strain evidence="2">CBS 107.79</strain>
    </source>
</reference>
<name>A0A6A5VEW5_9PLEO</name>
<dbReference type="Proteomes" id="UP000800036">
    <property type="component" value="Unassembled WGS sequence"/>
</dbReference>
<proteinExistence type="predicted"/>